<dbReference type="GO" id="GO:0006171">
    <property type="term" value="P:cAMP biosynthetic process"/>
    <property type="evidence" value="ECO:0007669"/>
    <property type="project" value="TreeGrafter"/>
</dbReference>
<proteinExistence type="predicted"/>
<protein>
    <submittedName>
        <fullName evidence="3">Family 3 adenylate cyclase</fullName>
    </submittedName>
</protein>
<dbReference type="CDD" id="cd07302">
    <property type="entry name" value="CHD"/>
    <property type="match status" value="1"/>
</dbReference>
<dbReference type="InterPro" id="IPR050697">
    <property type="entry name" value="Adenylyl/Guanylyl_Cyclase_3/4"/>
</dbReference>
<gene>
    <name evidence="3" type="ordered locus">Spiaf_0189</name>
</gene>
<dbReference type="KEGG" id="sfc:Spiaf_0189"/>
<dbReference type="SUPFAM" id="SSF55073">
    <property type="entry name" value="Nucleotide cyclase"/>
    <property type="match status" value="1"/>
</dbReference>
<organism evidence="3 4">
    <name type="scientific">Spirochaeta africana (strain ATCC 700263 / DSM 8902 / Z-7692)</name>
    <dbReference type="NCBI Taxonomy" id="889378"/>
    <lineage>
        <taxon>Bacteria</taxon>
        <taxon>Pseudomonadati</taxon>
        <taxon>Spirochaetota</taxon>
        <taxon>Spirochaetia</taxon>
        <taxon>Spirochaetales</taxon>
        <taxon>Spirochaetaceae</taxon>
        <taxon>Spirochaeta</taxon>
    </lineage>
</organism>
<dbReference type="PANTHER" id="PTHR43081">
    <property type="entry name" value="ADENYLATE CYCLASE, TERMINAL-DIFFERENTIATION SPECIFIC-RELATED"/>
    <property type="match status" value="1"/>
</dbReference>
<name>H9UFK5_SPIAZ</name>
<dbReference type="GO" id="GO:0004016">
    <property type="term" value="F:adenylate cyclase activity"/>
    <property type="evidence" value="ECO:0007669"/>
    <property type="project" value="UniProtKB-ARBA"/>
</dbReference>
<accession>H9UFK5</accession>
<dbReference type="InterPro" id="IPR001054">
    <property type="entry name" value="A/G_cyclase"/>
</dbReference>
<dbReference type="RefSeq" id="WP_014454296.1">
    <property type="nucleotide sequence ID" value="NC_017098.1"/>
</dbReference>
<sequence>MADWKTLLYRTNLTPQEIREIPGAACENYIAARNYLVNTKGYTDAQLLDGLEISPEEFSVGKNWLHSLDSRQFNTNVFRHAPVLYTHKEYYQAGLAYQFVENDLFLIFFRAIPVTTILREISRTARKFNNQSEMDLIDISRRTAIIKLTPYPYFHACTVGCECRFVEGVLAANFEVHKINSYTTRHVICSARIENLLRYAYGHLGLEYREDGPDIYINEQRAGRRVRLRQQEVNGQQVFSDSIDEDSVDWNAIRITAPVIVQGRELFSPGEIYNAPCCLVELAWRSPSVFDRLRHFVGSRRLLTDSLEKIEEQIEFTNLKIFKLQEALSSSMRKSAIFQVYTRSSLVREVDAGKNPLTYEPRIELKAILFCDIRDFTSLAEIMTPIDMVRFLNGYYDRMNKVITENGGEIDKLIGDCIMAVFDTADHALQAGIEARQRLFEYNRERFSYGLQKIAAGIGITYGPVVIGNIGSRSKMDFTCIGDTVNVASRIEALTKLYGVGLIISEDLVRALLQQYRMRRIDRVMVKGKQEPVQLYHVYEPLPAHVQRKLITDEATLDRLFGLYAAGRFSEATEGYRECMQAVGPHSYAAGSCADPLLPFYIRRCTDMAERTRAGLVQLQKWHGIYEFMDK</sequence>
<dbReference type="AlphaFoldDB" id="H9UFK5"/>
<feature type="coiled-coil region" evidence="1">
    <location>
        <begin position="300"/>
        <end position="327"/>
    </location>
</feature>
<evidence type="ECO:0000313" key="4">
    <source>
        <dbReference type="Proteomes" id="UP000007383"/>
    </source>
</evidence>
<keyword evidence="4" id="KW-1185">Reference proteome</keyword>
<dbReference type="SMART" id="SM00044">
    <property type="entry name" value="CYCc"/>
    <property type="match status" value="1"/>
</dbReference>
<dbReference type="PATRIC" id="fig|889378.3.peg.192"/>
<dbReference type="EMBL" id="CP003282">
    <property type="protein sequence ID" value="AFG36298.1"/>
    <property type="molecule type" value="Genomic_DNA"/>
</dbReference>
<evidence type="ECO:0000313" key="3">
    <source>
        <dbReference type="EMBL" id="AFG36298.1"/>
    </source>
</evidence>
<evidence type="ECO:0000259" key="2">
    <source>
        <dbReference type="PROSITE" id="PS50125"/>
    </source>
</evidence>
<dbReference type="Pfam" id="PF00211">
    <property type="entry name" value="Guanylate_cyc"/>
    <property type="match status" value="1"/>
</dbReference>
<keyword evidence="1" id="KW-0175">Coiled coil</keyword>
<dbReference type="STRING" id="889378.Spiaf_0189"/>
<evidence type="ECO:0000256" key="1">
    <source>
        <dbReference type="SAM" id="Coils"/>
    </source>
</evidence>
<dbReference type="eggNOG" id="COG2114">
    <property type="taxonomic scope" value="Bacteria"/>
</dbReference>
<feature type="domain" description="Guanylate cyclase" evidence="2">
    <location>
        <begin position="367"/>
        <end position="492"/>
    </location>
</feature>
<dbReference type="Proteomes" id="UP000007383">
    <property type="component" value="Chromosome"/>
</dbReference>
<reference evidence="4" key="1">
    <citation type="journal article" date="2013" name="Stand. Genomic Sci.">
        <title>Complete genome sequence of the halophilic bacterium Spirochaeta africana type strain (Z-7692(T)) from the alkaline Lake Magadi in the East African Rift.</title>
        <authorList>
            <person name="Liolos K."/>
            <person name="Abt B."/>
            <person name="Scheuner C."/>
            <person name="Teshima H."/>
            <person name="Held B."/>
            <person name="Lapidus A."/>
            <person name="Nolan M."/>
            <person name="Lucas S."/>
            <person name="Deshpande S."/>
            <person name="Cheng J.F."/>
            <person name="Tapia R."/>
            <person name="Goodwin L.A."/>
            <person name="Pitluck S."/>
            <person name="Pagani I."/>
            <person name="Ivanova N."/>
            <person name="Mavromatis K."/>
            <person name="Mikhailova N."/>
            <person name="Huntemann M."/>
            <person name="Pati A."/>
            <person name="Chen A."/>
            <person name="Palaniappan K."/>
            <person name="Land M."/>
            <person name="Rohde M."/>
            <person name="Tindall B.J."/>
            <person name="Detter J.C."/>
            <person name="Goker M."/>
            <person name="Bristow J."/>
            <person name="Eisen J.A."/>
            <person name="Markowitz V."/>
            <person name="Hugenholtz P."/>
            <person name="Woyke T."/>
            <person name="Klenk H.P."/>
            <person name="Kyrpides N.C."/>
        </authorList>
    </citation>
    <scope>NUCLEOTIDE SEQUENCE</scope>
    <source>
        <strain evidence="4">ATCC 700263 / DSM 8902 / Z-7692</strain>
    </source>
</reference>
<dbReference type="Gene3D" id="3.30.70.1230">
    <property type="entry name" value="Nucleotide cyclase"/>
    <property type="match status" value="1"/>
</dbReference>
<dbReference type="PROSITE" id="PS50125">
    <property type="entry name" value="GUANYLATE_CYCLASE_2"/>
    <property type="match status" value="1"/>
</dbReference>
<dbReference type="HOGENOM" id="CLU_433384_0_0_12"/>
<dbReference type="OrthoDB" id="9806704at2"/>
<dbReference type="InterPro" id="IPR029787">
    <property type="entry name" value="Nucleotide_cyclase"/>
</dbReference>
<dbReference type="GO" id="GO:0035556">
    <property type="term" value="P:intracellular signal transduction"/>
    <property type="evidence" value="ECO:0007669"/>
    <property type="project" value="InterPro"/>
</dbReference>
<dbReference type="PANTHER" id="PTHR43081:SF1">
    <property type="entry name" value="ADENYLATE CYCLASE, TERMINAL-DIFFERENTIATION SPECIFIC"/>
    <property type="match status" value="1"/>
</dbReference>